<organism evidence="1 2">
    <name type="scientific">Camellia lanceoleosa</name>
    <dbReference type="NCBI Taxonomy" id="1840588"/>
    <lineage>
        <taxon>Eukaryota</taxon>
        <taxon>Viridiplantae</taxon>
        <taxon>Streptophyta</taxon>
        <taxon>Embryophyta</taxon>
        <taxon>Tracheophyta</taxon>
        <taxon>Spermatophyta</taxon>
        <taxon>Magnoliopsida</taxon>
        <taxon>eudicotyledons</taxon>
        <taxon>Gunneridae</taxon>
        <taxon>Pentapetalae</taxon>
        <taxon>asterids</taxon>
        <taxon>Ericales</taxon>
        <taxon>Theaceae</taxon>
        <taxon>Camellia</taxon>
    </lineage>
</organism>
<gene>
    <name evidence="1" type="ORF">LOK49_LG09G01229</name>
</gene>
<keyword evidence="2" id="KW-1185">Reference proteome</keyword>
<reference evidence="1 2" key="1">
    <citation type="journal article" date="2022" name="Plant J.">
        <title>Chromosome-level genome of Camellia lanceoleosa provides a valuable resource for understanding genome evolution and self-incompatibility.</title>
        <authorList>
            <person name="Gong W."/>
            <person name="Xiao S."/>
            <person name="Wang L."/>
            <person name="Liao Z."/>
            <person name="Chang Y."/>
            <person name="Mo W."/>
            <person name="Hu G."/>
            <person name="Li W."/>
            <person name="Zhao G."/>
            <person name="Zhu H."/>
            <person name="Hu X."/>
            <person name="Ji K."/>
            <person name="Xiang X."/>
            <person name="Song Q."/>
            <person name="Yuan D."/>
            <person name="Jin S."/>
            <person name="Zhang L."/>
        </authorList>
    </citation>
    <scope>NUCLEOTIDE SEQUENCE [LARGE SCALE GENOMIC DNA]</scope>
    <source>
        <strain evidence="1">SQ_2022a</strain>
    </source>
</reference>
<evidence type="ECO:0000313" key="1">
    <source>
        <dbReference type="EMBL" id="KAI8001981.1"/>
    </source>
</evidence>
<comment type="caution">
    <text evidence="1">The sequence shown here is derived from an EMBL/GenBank/DDBJ whole genome shotgun (WGS) entry which is preliminary data.</text>
</comment>
<evidence type="ECO:0000313" key="2">
    <source>
        <dbReference type="Proteomes" id="UP001060215"/>
    </source>
</evidence>
<protein>
    <submittedName>
        <fullName evidence="1">Isocitrate dehydrogenase [NADP]</fullName>
    </submittedName>
</protein>
<sequence>MIKGAQHVCDAEGKDEKMELEVYNFTGAGGVALSMYNTDESIQAFAEASMNTAYQKKWPLYLSTKNTILKKYDGRFKDIFQEVYEANWKSKYETAGIWYEHRLIDDMVAYALKSEGGYVWACKNYDGDVQSDFLAQDLPILHHHYHFCHHGFLFDSPTLLPHSHIRRKSGRSTTSARPPLQNSTSFSPLSQHCFCPASAIALVFDPDDDIRLEPIDAPVDL</sequence>
<dbReference type="EMBL" id="CM045765">
    <property type="protein sequence ID" value="KAI8001981.1"/>
    <property type="molecule type" value="Genomic_DNA"/>
</dbReference>
<proteinExistence type="predicted"/>
<dbReference type="Proteomes" id="UP001060215">
    <property type="component" value="Chromosome 8"/>
</dbReference>
<name>A0ACC0GLD1_9ERIC</name>
<accession>A0ACC0GLD1</accession>